<gene>
    <name evidence="2" type="ORF">VP1G_11423</name>
</gene>
<name>A0A194VFB5_CYTMA</name>
<protein>
    <submittedName>
        <fullName evidence="2">Uncharacterized protein</fullName>
    </submittedName>
</protein>
<evidence type="ECO:0000256" key="1">
    <source>
        <dbReference type="SAM" id="MobiDB-lite"/>
    </source>
</evidence>
<feature type="region of interest" description="Disordered" evidence="1">
    <location>
        <begin position="1"/>
        <end position="33"/>
    </location>
</feature>
<dbReference type="EMBL" id="KN714827">
    <property type="protein sequence ID" value="KUI62695.1"/>
    <property type="molecule type" value="Genomic_DNA"/>
</dbReference>
<dbReference type="AlphaFoldDB" id="A0A194VFB5"/>
<evidence type="ECO:0000313" key="3">
    <source>
        <dbReference type="Proteomes" id="UP000078576"/>
    </source>
</evidence>
<keyword evidence="3" id="KW-1185">Reference proteome</keyword>
<evidence type="ECO:0000313" key="2">
    <source>
        <dbReference type="EMBL" id="KUI62695.1"/>
    </source>
</evidence>
<feature type="region of interest" description="Disordered" evidence="1">
    <location>
        <begin position="50"/>
        <end position="78"/>
    </location>
</feature>
<accession>A0A194VFB5</accession>
<dbReference type="Proteomes" id="UP000078576">
    <property type="component" value="Unassembled WGS sequence"/>
</dbReference>
<proteinExistence type="predicted"/>
<sequence length="78" mass="8635">MERDAEDGVDTGQRGPLFGRKVAGGTTLSSDGRDLTGEIAKYESWIKHELEEKEEEDWPRKQAAAATTTNTSNPQDVR</sequence>
<reference evidence="3" key="1">
    <citation type="submission" date="2014-12" db="EMBL/GenBank/DDBJ databases">
        <title>Genome Sequence of Valsa Canker Pathogens Uncovers a Specific Adaption of Colonization on Woody Bark.</title>
        <authorList>
            <person name="Yin Z."/>
            <person name="Liu H."/>
            <person name="Gao X."/>
            <person name="Li Z."/>
            <person name="Song N."/>
            <person name="Ke X."/>
            <person name="Dai Q."/>
            <person name="Wu Y."/>
            <person name="Sun Y."/>
            <person name="Xu J.-R."/>
            <person name="Kang Z.K."/>
            <person name="Wang L."/>
            <person name="Huang L."/>
        </authorList>
    </citation>
    <scope>NUCLEOTIDE SEQUENCE [LARGE SCALE GENOMIC DNA]</scope>
    <source>
        <strain evidence="3">SXYL134</strain>
    </source>
</reference>
<organism evidence="2 3">
    <name type="scientific">Cytospora mali</name>
    <name type="common">Apple Valsa canker fungus</name>
    <name type="synonym">Valsa mali</name>
    <dbReference type="NCBI Taxonomy" id="578113"/>
    <lineage>
        <taxon>Eukaryota</taxon>
        <taxon>Fungi</taxon>
        <taxon>Dikarya</taxon>
        <taxon>Ascomycota</taxon>
        <taxon>Pezizomycotina</taxon>
        <taxon>Sordariomycetes</taxon>
        <taxon>Sordariomycetidae</taxon>
        <taxon>Diaporthales</taxon>
        <taxon>Cytosporaceae</taxon>
        <taxon>Cytospora</taxon>
    </lineage>
</organism>